<dbReference type="InterPro" id="IPR008971">
    <property type="entry name" value="HSP40/DnaJ_pept-bd"/>
</dbReference>
<keyword evidence="3" id="KW-0863">Zinc-finger</keyword>
<dbReference type="FunFam" id="2.60.260.20:FF:000005">
    <property type="entry name" value="Chaperone protein dnaJ 1, mitochondrial"/>
    <property type="match status" value="1"/>
</dbReference>
<dbReference type="Pfam" id="PF00226">
    <property type="entry name" value="DnaJ"/>
    <property type="match status" value="1"/>
</dbReference>
<dbReference type="InterPro" id="IPR001623">
    <property type="entry name" value="DnaJ_domain"/>
</dbReference>
<dbReference type="SUPFAM" id="SSF49493">
    <property type="entry name" value="HSP40/DnaJ peptide-binding domain"/>
    <property type="match status" value="2"/>
</dbReference>
<evidence type="ECO:0000256" key="6">
    <source>
        <dbReference type="SAM" id="MobiDB-lite"/>
    </source>
</evidence>
<evidence type="ECO:0000256" key="4">
    <source>
        <dbReference type="ARBA" id="ARBA00022833"/>
    </source>
</evidence>
<dbReference type="PROSITE" id="PS50076">
    <property type="entry name" value="DNAJ_2"/>
    <property type="match status" value="1"/>
</dbReference>
<evidence type="ECO:0000313" key="9">
    <source>
        <dbReference type="Proteomes" id="UP001314263"/>
    </source>
</evidence>
<dbReference type="InterPro" id="IPR002939">
    <property type="entry name" value="DnaJ_C"/>
</dbReference>
<dbReference type="Proteomes" id="UP001314263">
    <property type="component" value="Unassembled WGS sequence"/>
</dbReference>
<name>A0AAV1HWY6_9CHLO</name>
<dbReference type="CDD" id="cd10747">
    <property type="entry name" value="DnaJ_C"/>
    <property type="match status" value="1"/>
</dbReference>
<feature type="region of interest" description="Disordered" evidence="6">
    <location>
        <begin position="63"/>
        <end position="91"/>
    </location>
</feature>
<keyword evidence="1" id="KW-0479">Metal-binding</keyword>
<feature type="compositionally biased region" description="Low complexity" evidence="6">
    <location>
        <begin position="64"/>
        <end position="82"/>
    </location>
</feature>
<dbReference type="PROSITE" id="PS00636">
    <property type="entry name" value="DNAJ_1"/>
    <property type="match status" value="1"/>
</dbReference>
<dbReference type="GO" id="GO:0051082">
    <property type="term" value="F:unfolded protein binding"/>
    <property type="evidence" value="ECO:0007669"/>
    <property type="project" value="InterPro"/>
</dbReference>
<dbReference type="PRINTS" id="PR00625">
    <property type="entry name" value="JDOMAIN"/>
</dbReference>
<evidence type="ECO:0000259" key="7">
    <source>
        <dbReference type="PROSITE" id="PS50076"/>
    </source>
</evidence>
<evidence type="ECO:0000313" key="8">
    <source>
        <dbReference type="EMBL" id="CAK0759430.1"/>
    </source>
</evidence>
<evidence type="ECO:0000256" key="2">
    <source>
        <dbReference type="ARBA" id="ARBA00022737"/>
    </source>
</evidence>
<keyword evidence="2" id="KW-0677">Repeat</keyword>
<keyword evidence="4" id="KW-0862">Zinc</keyword>
<keyword evidence="5" id="KW-0143">Chaperone</keyword>
<feature type="domain" description="J" evidence="7">
    <location>
        <begin position="98"/>
        <end position="163"/>
    </location>
</feature>
<dbReference type="InterPro" id="IPR018253">
    <property type="entry name" value="DnaJ_domain_CS"/>
</dbReference>
<accession>A0AAV1HWY6</accession>
<gene>
    <name evidence="8" type="ORF">CVIRNUC_002697</name>
</gene>
<dbReference type="InterPro" id="IPR036869">
    <property type="entry name" value="J_dom_sf"/>
</dbReference>
<dbReference type="SUPFAM" id="SSF46565">
    <property type="entry name" value="Chaperone J-domain"/>
    <property type="match status" value="1"/>
</dbReference>
<dbReference type="AlphaFoldDB" id="A0AAV1HWY6"/>
<dbReference type="GO" id="GO:0008270">
    <property type="term" value="F:zinc ion binding"/>
    <property type="evidence" value="ECO:0007669"/>
    <property type="project" value="UniProtKB-KW"/>
</dbReference>
<dbReference type="Gene3D" id="2.60.260.20">
    <property type="entry name" value="Urease metallochaperone UreE, N-terminal domain"/>
    <property type="match status" value="2"/>
</dbReference>
<keyword evidence="9" id="KW-1185">Reference proteome</keyword>
<protein>
    <recommendedName>
        <fullName evidence="7">J domain-containing protein</fullName>
    </recommendedName>
</protein>
<dbReference type="CDD" id="cd06257">
    <property type="entry name" value="DnaJ"/>
    <property type="match status" value="1"/>
</dbReference>
<evidence type="ECO:0000256" key="3">
    <source>
        <dbReference type="ARBA" id="ARBA00022771"/>
    </source>
</evidence>
<dbReference type="PANTHER" id="PTHR44145">
    <property type="entry name" value="DNAJ HOMOLOG SUBFAMILY A MEMBER 3, MITOCHONDRIAL"/>
    <property type="match status" value="1"/>
</dbReference>
<dbReference type="SMART" id="SM00271">
    <property type="entry name" value="DnaJ"/>
    <property type="match status" value="1"/>
</dbReference>
<dbReference type="PANTHER" id="PTHR44145:SF3">
    <property type="entry name" value="DNAJ HOMOLOG SUBFAMILY A MEMBER 3, MITOCHONDRIAL"/>
    <property type="match status" value="1"/>
</dbReference>
<dbReference type="GO" id="GO:0006457">
    <property type="term" value="P:protein folding"/>
    <property type="evidence" value="ECO:0007669"/>
    <property type="project" value="InterPro"/>
</dbReference>
<proteinExistence type="predicted"/>
<sequence length="404" mass="43874">MAHLLYAGRLLGKAKMAGNIAVYLPSSIALSLQGPEAWGCDLLFHTSRGLHVSVLPFAGTSSLSRTQSGQQASTSSAASASHQQRRQFHPTRANLQRDYYDVLGVQRSASDPEIKKAYYKLAKEYHPDTNKGDEGAAKKFQEVSKAYDTLRDPQKRQQYDSMGADGYERMAETGGAGWSPGSQSWDQNQEFEDIFAQFFGGGGRGAGGFGGFSGGGFGGFGGFRAKGPDIHARIRVPFTDAVKGTTVKVNLKGGTDVKIPAGVSSGTTMRMPGMGGPIPSQFKGQGEPGDLLLEIEVEPSRLFRREGQDIVVSRDIDFTDAILGTPLRVPTLDGEAEVKVRPGTQPGQRLRMRGYGIPHLHSPSRKGDQYVEINIRIPADVNAEQRRLLEAFKEEEQQKKKRAA</sequence>
<evidence type="ECO:0000256" key="5">
    <source>
        <dbReference type="ARBA" id="ARBA00023186"/>
    </source>
</evidence>
<dbReference type="Gene3D" id="1.10.287.110">
    <property type="entry name" value="DnaJ domain"/>
    <property type="match status" value="1"/>
</dbReference>
<comment type="caution">
    <text evidence="8">The sequence shown here is derived from an EMBL/GenBank/DDBJ whole genome shotgun (WGS) entry which is preliminary data.</text>
</comment>
<organism evidence="8 9">
    <name type="scientific">Coccomyxa viridis</name>
    <dbReference type="NCBI Taxonomy" id="1274662"/>
    <lineage>
        <taxon>Eukaryota</taxon>
        <taxon>Viridiplantae</taxon>
        <taxon>Chlorophyta</taxon>
        <taxon>core chlorophytes</taxon>
        <taxon>Trebouxiophyceae</taxon>
        <taxon>Trebouxiophyceae incertae sedis</taxon>
        <taxon>Coccomyxaceae</taxon>
        <taxon>Coccomyxa</taxon>
    </lineage>
</organism>
<dbReference type="Pfam" id="PF01556">
    <property type="entry name" value="DnaJ_C"/>
    <property type="match status" value="1"/>
</dbReference>
<dbReference type="EMBL" id="CAUYUE010000003">
    <property type="protein sequence ID" value="CAK0759430.1"/>
    <property type="molecule type" value="Genomic_DNA"/>
</dbReference>
<evidence type="ECO:0000256" key="1">
    <source>
        <dbReference type="ARBA" id="ARBA00022723"/>
    </source>
</evidence>
<reference evidence="8 9" key="1">
    <citation type="submission" date="2023-10" db="EMBL/GenBank/DDBJ databases">
        <authorList>
            <person name="Maclean D."/>
            <person name="Macfadyen A."/>
        </authorList>
    </citation>
    <scope>NUCLEOTIDE SEQUENCE [LARGE SCALE GENOMIC DNA]</scope>
</reference>
<dbReference type="InterPro" id="IPR051938">
    <property type="entry name" value="Apopto_cytoskel_mod"/>
</dbReference>